<proteinExistence type="predicted"/>
<protein>
    <recommendedName>
        <fullName evidence="4">F-box domain-containing protein</fullName>
    </recommendedName>
</protein>
<dbReference type="OrthoDB" id="5279008at2759"/>
<organism evidence="2 3">
    <name type="scientific">Aspergillus mulundensis</name>
    <dbReference type="NCBI Taxonomy" id="1810919"/>
    <lineage>
        <taxon>Eukaryota</taxon>
        <taxon>Fungi</taxon>
        <taxon>Dikarya</taxon>
        <taxon>Ascomycota</taxon>
        <taxon>Pezizomycotina</taxon>
        <taxon>Eurotiomycetes</taxon>
        <taxon>Eurotiomycetidae</taxon>
        <taxon>Eurotiales</taxon>
        <taxon>Aspergillaceae</taxon>
        <taxon>Aspergillus</taxon>
        <taxon>Aspergillus subgen. Nidulantes</taxon>
    </lineage>
</organism>
<comment type="caution">
    <text evidence="2">The sequence shown here is derived from an EMBL/GenBank/DDBJ whole genome shotgun (WGS) entry which is preliminary data.</text>
</comment>
<evidence type="ECO:0000313" key="3">
    <source>
        <dbReference type="Proteomes" id="UP000256690"/>
    </source>
</evidence>
<evidence type="ECO:0000256" key="1">
    <source>
        <dbReference type="SAM" id="MobiDB-lite"/>
    </source>
</evidence>
<dbReference type="RefSeq" id="XP_026599850.1">
    <property type="nucleotide sequence ID" value="XM_026751502.1"/>
</dbReference>
<name>A0A3D8QVE4_9EURO</name>
<dbReference type="GeneID" id="38119856"/>
<dbReference type="SUPFAM" id="SSF52047">
    <property type="entry name" value="RNI-like"/>
    <property type="match status" value="1"/>
</dbReference>
<dbReference type="STRING" id="1810919.A0A3D8QVE4"/>
<feature type="region of interest" description="Disordered" evidence="1">
    <location>
        <begin position="1"/>
        <end position="29"/>
    </location>
</feature>
<gene>
    <name evidence="2" type="ORF">DSM5745_09486</name>
</gene>
<keyword evidence="3" id="KW-1185">Reference proteome</keyword>
<dbReference type="AlphaFoldDB" id="A0A3D8QVE4"/>
<dbReference type="EMBL" id="PVWQ01000013">
    <property type="protein sequence ID" value="RDW65747.1"/>
    <property type="molecule type" value="Genomic_DNA"/>
</dbReference>
<sequence length="461" mass="51504">MQTTTHPSKKRPMDASEPPSAKPKKARQLEPTAALCTLPPEIVGTIASNLDVKALKSLRLANHYLHDSTYHHFGAAVYFTQTTDLTSGSLIDLDELSKDTRLSHHVKQLTLTFNPNHRIHHFGTGTEWRRVAPRAGRRKCEAPLVSDQESIKDWQDAIARLINCTSFKVYETPEVRHWSTVRTTPEWSREDNHDNMPEPDPRLENGESFSYGLDHTDAYMVLINVIRGASIPVERFVLLPPYLDMDLVDTAHLRDPAFRAAWSNLRELEIDPGSWRMAGDRERYVSGLIGLASNLDALTLHMDGCLGILRRLATDTSHTFKLKSLGLCGRAYLGSGRSLAKFICRHRATLQRLNLEHIALLDGGVGYLLNTLNSAQGLSALRSLCLKGLEEGTGQTVGKRLSFPVFRALVDWVDQDTGVHFRHKYQPRSYGVAATSTIELEGQAPHVGVALRDLEAKARVQ</sequence>
<reference evidence="2 3" key="1">
    <citation type="journal article" date="2018" name="IMA Fungus">
        <title>IMA Genome-F 9: Draft genome sequence of Annulohypoxylon stygium, Aspergillus mulundensis, Berkeleyomyces basicola (syn. Thielaviopsis basicola), Ceratocystis smalleyi, two Cercospora beticola strains, Coleophoma cylindrospora, Fusarium fracticaudum, Phialophora cf. hyalina, and Morchella septimelata.</title>
        <authorList>
            <person name="Wingfield B.D."/>
            <person name="Bills G.F."/>
            <person name="Dong Y."/>
            <person name="Huang W."/>
            <person name="Nel W.J."/>
            <person name="Swalarsk-Parry B.S."/>
            <person name="Vaghefi N."/>
            <person name="Wilken P.M."/>
            <person name="An Z."/>
            <person name="de Beer Z.W."/>
            <person name="De Vos L."/>
            <person name="Chen L."/>
            <person name="Duong T.A."/>
            <person name="Gao Y."/>
            <person name="Hammerbacher A."/>
            <person name="Kikkert J.R."/>
            <person name="Li Y."/>
            <person name="Li H."/>
            <person name="Li K."/>
            <person name="Li Q."/>
            <person name="Liu X."/>
            <person name="Ma X."/>
            <person name="Naidoo K."/>
            <person name="Pethybridge S.J."/>
            <person name="Sun J."/>
            <person name="Steenkamp E.T."/>
            <person name="van der Nest M.A."/>
            <person name="van Wyk S."/>
            <person name="Wingfield M.J."/>
            <person name="Xiong C."/>
            <person name="Yue Q."/>
            <person name="Zhang X."/>
        </authorList>
    </citation>
    <scope>NUCLEOTIDE SEQUENCE [LARGE SCALE GENOMIC DNA]</scope>
    <source>
        <strain evidence="2 3">DSM 5745</strain>
    </source>
</reference>
<evidence type="ECO:0000313" key="2">
    <source>
        <dbReference type="EMBL" id="RDW65747.1"/>
    </source>
</evidence>
<accession>A0A3D8QVE4</accession>
<evidence type="ECO:0008006" key="4">
    <source>
        <dbReference type="Google" id="ProtNLM"/>
    </source>
</evidence>
<dbReference type="Proteomes" id="UP000256690">
    <property type="component" value="Unassembled WGS sequence"/>
</dbReference>